<accession>A0A6C0J5J7</accession>
<name>A0A6C0J5J7_9ZZZZ</name>
<evidence type="ECO:0000313" key="3">
    <source>
        <dbReference type="EMBL" id="QHT98903.1"/>
    </source>
</evidence>
<keyword evidence="2" id="KW-1133">Transmembrane helix</keyword>
<keyword evidence="2" id="KW-0472">Membrane</keyword>
<organism evidence="3">
    <name type="scientific">viral metagenome</name>
    <dbReference type="NCBI Taxonomy" id="1070528"/>
    <lineage>
        <taxon>unclassified sequences</taxon>
        <taxon>metagenomes</taxon>
        <taxon>organismal metagenomes</taxon>
    </lineage>
</organism>
<proteinExistence type="predicted"/>
<evidence type="ECO:0000256" key="1">
    <source>
        <dbReference type="SAM" id="Coils"/>
    </source>
</evidence>
<protein>
    <submittedName>
        <fullName evidence="3">Uncharacterized protein</fullName>
    </submittedName>
</protein>
<feature type="coiled-coil region" evidence="1">
    <location>
        <begin position="293"/>
        <end position="327"/>
    </location>
</feature>
<keyword evidence="1" id="KW-0175">Coiled coil</keyword>
<dbReference type="AlphaFoldDB" id="A0A6C0J5J7"/>
<reference evidence="3" key="1">
    <citation type="journal article" date="2020" name="Nature">
        <title>Giant virus diversity and host interactions through global metagenomics.</title>
        <authorList>
            <person name="Schulz F."/>
            <person name="Roux S."/>
            <person name="Paez-Espino D."/>
            <person name="Jungbluth S."/>
            <person name="Walsh D.A."/>
            <person name="Denef V.J."/>
            <person name="McMahon K.D."/>
            <person name="Konstantinidis K.T."/>
            <person name="Eloe-Fadrosh E.A."/>
            <person name="Kyrpides N.C."/>
            <person name="Woyke T."/>
        </authorList>
    </citation>
    <scope>NUCLEOTIDE SEQUENCE</scope>
    <source>
        <strain evidence="3">GVMAG-M-3300025695-21</strain>
    </source>
</reference>
<dbReference type="EMBL" id="MN740298">
    <property type="protein sequence ID" value="QHT98903.1"/>
    <property type="molecule type" value="Genomic_DNA"/>
</dbReference>
<feature type="transmembrane region" description="Helical" evidence="2">
    <location>
        <begin position="190"/>
        <end position="212"/>
    </location>
</feature>
<feature type="transmembrane region" description="Helical" evidence="2">
    <location>
        <begin position="232"/>
        <end position="254"/>
    </location>
</feature>
<keyword evidence="2" id="KW-0812">Transmembrane</keyword>
<sequence>MKNFNIKDISKLLENTHTSNISNKEDTISGNSFSIKSEKSNDNMSIINNTNIPQIPKNNKKQENYTINTFSNENKIPITTPILKYNKPEFINTSMINKKTSISDNNQYKNPDLNTPSITIPSSPLLINNNSFSRTASNEYNLKYNVEEDDDEDDKKDPLIRKIFKYKEKLDKNLFILSVKYDRICYKYNTISLTIMILSTISTFIEAARLTLTEYLRNNENNLIIDTDVFTLSINILMLVLGTVITILSSIVRFKNYREIMEKLKNYQNIIVKYKILYDKQIDIIKMFKSNNREIDDETFKELTNKLKEYNKEVNENVNLIEDIRNDDKVKLQQFKHSFDIKLEKMKQKRNIELLKNKNNAEIKKNILNNEKELELIKLKVLKNKNNSKYEKYNLYNDTDNDSKKNNKKEGTIVTMSNFDIVSNV</sequence>
<evidence type="ECO:0000256" key="2">
    <source>
        <dbReference type="SAM" id="Phobius"/>
    </source>
</evidence>